<dbReference type="AlphaFoldDB" id="A0AAE0GB73"/>
<dbReference type="PANTHER" id="PTHR47447">
    <property type="entry name" value="OS03G0856100 PROTEIN"/>
    <property type="match status" value="1"/>
</dbReference>
<dbReference type="Pfam" id="PF13812">
    <property type="entry name" value="PPR_3"/>
    <property type="match status" value="1"/>
</dbReference>
<gene>
    <name evidence="4" type="ORF">CYMTET_17051</name>
</gene>
<dbReference type="InterPro" id="IPR011990">
    <property type="entry name" value="TPR-like_helical_dom_sf"/>
</dbReference>
<dbReference type="Pfam" id="PF13041">
    <property type="entry name" value="PPR_2"/>
    <property type="match status" value="2"/>
</dbReference>
<feature type="repeat" description="PPR" evidence="3">
    <location>
        <begin position="243"/>
        <end position="277"/>
    </location>
</feature>
<evidence type="ECO:0000256" key="3">
    <source>
        <dbReference type="PROSITE-ProRule" id="PRU00708"/>
    </source>
</evidence>
<comment type="similarity">
    <text evidence="1">Belongs to the PPR family. P subfamily.</text>
</comment>
<reference evidence="4 5" key="1">
    <citation type="journal article" date="2015" name="Genome Biol. Evol.">
        <title>Comparative Genomics of a Bacterivorous Green Alga Reveals Evolutionary Causalities and Consequences of Phago-Mixotrophic Mode of Nutrition.</title>
        <authorList>
            <person name="Burns J.A."/>
            <person name="Paasch A."/>
            <person name="Narechania A."/>
            <person name="Kim E."/>
        </authorList>
    </citation>
    <scope>NUCLEOTIDE SEQUENCE [LARGE SCALE GENOMIC DNA]</scope>
    <source>
        <strain evidence="4 5">PLY_AMNH</strain>
    </source>
</reference>
<organism evidence="4 5">
    <name type="scientific">Cymbomonas tetramitiformis</name>
    <dbReference type="NCBI Taxonomy" id="36881"/>
    <lineage>
        <taxon>Eukaryota</taxon>
        <taxon>Viridiplantae</taxon>
        <taxon>Chlorophyta</taxon>
        <taxon>Pyramimonadophyceae</taxon>
        <taxon>Pyramimonadales</taxon>
        <taxon>Pyramimonadaceae</taxon>
        <taxon>Cymbomonas</taxon>
    </lineage>
</organism>
<evidence type="ECO:0000256" key="1">
    <source>
        <dbReference type="ARBA" id="ARBA00007626"/>
    </source>
</evidence>
<proteinExistence type="inferred from homology"/>
<feature type="repeat" description="PPR" evidence="3">
    <location>
        <begin position="345"/>
        <end position="379"/>
    </location>
</feature>
<evidence type="ECO:0000256" key="2">
    <source>
        <dbReference type="ARBA" id="ARBA00022737"/>
    </source>
</evidence>
<dbReference type="EMBL" id="LGRX02007532">
    <property type="protein sequence ID" value="KAK3274782.1"/>
    <property type="molecule type" value="Genomic_DNA"/>
</dbReference>
<keyword evidence="2" id="KW-0677">Repeat</keyword>
<keyword evidence="5" id="KW-1185">Reference proteome</keyword>
<dbReference type="Proteomes" id="UP001190700">
    <property type="component" value="Unassembled WGS sequence"/>
</dbReference>
<accession>A0AAE0GB73</accession>
<evidence type="ECO:0008006" key="6">
    <source>
        <dbReference type="Google" id="ProtNLM"/>
    </source>
</evidence>
<feature type="repeat" description="PPR" evidence="3">
    <location>
        <begin position="137"/>
        <end position="171"/>
    </location>
</feature>
<evidence type="ECO:0000313" key="5">
    <source>
        <dbReference type="Proteomes" id="UP001190700"/>
    </source>
</evidence>
<evidence type="ECO:0000313" key="4">
    <source>
        <dbReference type="EMBL" id="KAK3274782.1"/>
    </source>
</evidence>
<dbReference type="InterPro" id="IPR002885">
    <property type="entry name" value="PPR_rpt"/>
</dbReference>
<dbReference type="PANTHER" id="PTHR47447:SF17">
    <property type="entry name" value="OS12G0638900 PROTEIN"/>
    <property type="match status" value="1"/>
</dbReference>
<comment type="caution">
    <text evidence="4">The sequence shown here is derived from an EMBL/GenBank/DDBJ whole genome shotgun (WGS) entry which is preliminary data.</text>
</comment>
<feature type="repeat" description="PPR" evidence="3">
    <location>
        <begin position="278"/>
        <end position="312"/>
    </location>
</feature>
<dbReference type="Gene3D" id="1.25.40.10">
    <property type="entry name" value="Tetratricopeptide repeat domain"/>
    <property type="match status" value="4"/>
</dbReference>
<feature type="repeat" description="PPR" evidence="3">
    <location>
        <begin position="173"/>
        <end position="207"/>
    </location>
</feature>
<dbReference type="Pfam" id="PF01535">
    <property type="entry name" value="PPR"/>
    <property type="match status" value="1"/>
</dbReference>
<dbReference type="SUPFAM" id="SSF81901">
    <property type="entry name" value="HCP-like"/>
    <property type="match status" value="1"/>
</dbReference>
<name>A0AAE0GB73_9CHLO</name>
<dbReference type="PROSITE" id="PS51375">
    <property type="entry name" value="PPR"/>
    <property type="match status" value="7"/>
</dbReference>
<sequence>MPTSKEAQCSGSLNFDLGYFPPRLGGGNGKNLRLTLLSDVTEGCIPLRAVAPVTGHVEPDSHACESVEQGALDSLALALRACAADAEAIGDILDQHRDDISDVRRLTTLLSLLGASKAARTALLVGDWVNYNGLELNLYHYNSLISACEKSGLWEEAFRVLAKLKVAGKLRPDTVTYTTLISACEKAGKWERALRLYSVMIAEGVPPNVMTYSALIAACRRGGQWKWAMTIYLDMRAASVAPNKMTYSALMAALGEGKQLDRARLLLDQMRNEGVWPDAAIYNALITACRHDKNWELALQTFQQMEAAGVAPDRTTYNALLTVLGEARKTAQALKLFETMRVPPDTVTYTAVIHLLGDDGQCDKAYQLFSAMPARAIPRDIHAYTAMLSAYAHAHSAEAAEKARLLHVAMQDEGFKPSVISYNTLITAYRNAAQPTL</sequence>
<dbReference type="NCBIfam" id="TIGR00756">
    <property type="entry name" value="PPR"/>
    <property type="match status" value="7"/>
</dbReference>
<protein>
    <recommendedName>
        <fullName evidence="6">Pentacotripeptide-repeat region of PRORP domain-containing protein</fullName>
    </recommendedName>
</protein>
<feature type="repeat" description="PPR" evidence="3">
    <location>
        <begin position="380"/>
        <end position="417"/>
    </location>
</feature>
<feature type="repeat" description="PPR" evidence="3">
    <location>
        <begin position="208"/>
        <end position="242"/>
    </location>
</feature>